<dbReference type="RefSeq" id="WP_182944376.1">
    <property type="nucleotide sequence ID" value="NZ_JABEQH010000020.1"/>
</dbReference>
<proteinExistence type="predicted"/>
<dbReference type="AlphaFoldDB" id="A0A7W4J9M4"/>
<dbReference type="EMBL" id="JABEQH010000020">
    <property type="protein sequence ID" value="MBB2177032.1"/>
    <property type="molecule type" value="Genomic_DNA"/>
</dbReference>
<dbReference type="Proteomes" id="UP000561066">
    <property type="component" value="Unassembled WGS sequence"/>
</dbReference>
<evidence type="ECO:0000313" key="1">
    <source>
        <dbReference type="EMBL" id="MBB2177032.1"/>
    </source>
</evidence>
<protein>
    <submittedName>
        <fullName evidence="1">Uncharacterized protein</fullName>
    </submittedName>
</protein>
<sequence>MNRAYIATRAKVYEGRPRTMADLVAKARLVIEDTRHSPDTDEWGVALAHDILALAGRRR</sequence>
<name>A0A7W4J9M4_9PROT</name>
<reference evidence="1 2" key="1">
    <citation type="submission" date="2020-04" db="EMBL/GenBank/DDBJ databases">
        <title>Description of novel Gluconacetobacter.</title>
        <authorList>
            <person name="Sombolestani A."/>
        </authorList>
    </citation>
    <scope>NUCLEOTIDE SEQUENCE [LARGE SCALE GENOMIC DNA]</scope>
    <source>
        <strain evidence="1 2">LMG 21312</strain>
    </source>
</reference>
<comment type="caution">
    <text evidence="1">The sequence shown here is derived from an EMBL/GenBank/DDBJ whole genome shotgun (WGS) entry which is preliminary data.</text>
</comment>
<evidence type="ECO:0000313" key="2">
    <source>
        <dbReference type="Proteomes" id="UP000561066"/>
    </source>
</evidence>
<accession>A0A7W4J9M4</accession>
<gene>
    <name evidence="1" type="ORF">HLH21_14065</name>
</gene>
<organism evidence="1 2">
    <name type="scientific">Gluconacetobacter johannae</name>
    <dbReference type="NCBI Taxonomy" id="112140"/>
    <lineage>
        <taxon>Bacteria</taxon>
        <taxon>Pseudomonadati</taxon>
        <taxon>Pseudomonadota</taxon>
        <taxon>Alphaproteobacteria</taxon>
        <taxon>Acetobacterales</taxon>
        <taxon>Acetobacteraceae</taxon>
        <taxon>Gluconacetobacter</taxon>
    </lineage>
</organism>
<keyword evidence="2" id="KW-1185">Reference proteome</keyword>